<reference evidence="11" key="2">
    <citation type="submission" date="2025-08" db="UniProtKB">
        <authorList>
            <consortium name="RefSeq"/>
        </authorList>
    </citation>
    <scope>IDENTIFICATION</scope>
    <source>
        <tissue evidence="11">Leaf</tissue>
    </source>
</reference>
<dbReference type="GO" id="GO:0005905">
    <property type="term" value="C:clathrin-coated pit"/>
    <property type="evidence" value="ECO:0007669"/>
    <property type="project" value="UniProtKB-SubCell"/>
</dbReference>
<dbReference type="GO" id="GO:0072583">
    <property type="term" value="P:clathrin-dependent endocytosis"/>
    <property type="evidence" value="ECO:0007669"/>
    <property type="project" value="InterPro"/>
</dbReference>
<dbReference type="Pfam" id="PF07651">
    <property type="entry name" value="ANTH"/>
    <property type="match status" value="1"/>
</dbReference>
<sequence>MATLQSWRKAYGALKDTTKVGLAHVNSDYAELEVAVVKATNHIECPPKERHLRKILLATSSVRPRADVACCIHALSRRLAKTRNWTVALKTLIVIHRLLREGDPTLREEFLNFAQRRRILQLSKFRDDSSPKAWDCSAWVRTYALYLEERLECFSILKYDIEVERLPKPVAGQDKGYSRTRDLNGEELLEQLPALQQLLYCLVGCRPEGAAVSSYVIQYALALVLKESFKIYCAINDGIINLVDKFFEMPRHEAIKAFDVYKRAGQQAESLSDFYEICKRLEIARNFQFPVLREPPVSFLVTMEDYIKDAPRLLAVSSEPLLLTYRPDDVPTLEYDKLSQEQEPSVPVDDVVSNSELAPPPPSHNYFEIGDLLGLNDSTSETSLIEERNAHALVIVPTEIDSRADPARDFDPTGWELALVSPPSTTISSVNETQLAGRLNSLTLNSSYDQGAYRYPQQSVFGVPAPNPFEVQDPFVLSTSTPLPPNVQIATISQQRINLYGHYQPYQPLQQQMLMSPANPFEDAGYGAFPVHHVSHVHNNNPFGSTDMI</sequence>
<keyword evidence="8" id="KW-0968">Cytoplasmic vesicle</keyword>
<keyword evidence="6" id="KW-0472">Membrane</keyword>
<keyword evidence="7" id="KW-0168">Coated pit</keyword>
<dbReference type="PANTHER" id="PTHR22951">
    <property type="entry name" value="CLATHRIN ASSEMBLY PROTEIN"/>
    <property type="match status" value="1"/>
</dbReference>
<dbReference type="SUPFAM" id="SSF89009">
    <property type="entry name" value="GAT-like domain"/>
    <property type="match status" value="1"/>
</dbReference>
<dbReference type="GO" id="GO:0005546">
    <property type="term" value="F:phosphatidylinositol-4,5-bisphosphate binding"/>
    <property type="evidence" value="ECO:0007669"/>
    <property type="project" value="TreeGrafter"/>
</dbReference>
<dbReference type="GO" id="GO:0005794">
    <property type="term" value="C:Golgi apparatus"/>
    <property type="evidence" value="ECO:0007669"/>
    <property type="project" value="UniProtKB-SubCell"/>
</dbReference>
<keyword evidence="10" id="KW-1185">Reference proteome</keyword>
<dbReference type="GO" id="GO:0000149">
    <property type="term" value="F:SNARE binding"/>
    <property type="evidence" value="ECO:0007669"/>
    <property type="project" value="TreeGrafter"/>
</dbReference>
<evidence type="ECO:0000313" key="10">
    <source>
        <dbReference type="Proteomes" id="UP000087766"/>
    </source>
</evidence>
<dbReference type="InterPro" id="IPR011417">
    <property type="entry name" value="ANTH_dom"/>
</dbReference>
<evidence type="ECO:0000256" key="4">
    <source>
        <dbReference type="ARBA" id="ARBA00022583"/>
    </source>
</evidence>
<dbReference type="SMART" id="SM00273">
    <property type="entry name" value="ENTH"/>
    <property type="match status" value="1"/>
</dbReference>
<comment type="subcellular location">
    <subcellularLocation>
        <location evidence="1">Cytoplasmic vesicle</location>
        <location evidence="1">Clathrin-coated vesicle</location>
    </subcellularLocation>
    <subcellularLocation>
        <location evidence="2">Golgi apparatus</location>
    </subcellularLocation>
    <subcellularLocation>
        <location evidence="3">Membrane</location>
        <location evidence="3">Clathrin-coated pit</location>
    </subcellularLocation>
</comment>
<evidence type="ECO:0000256" key="6">
    <source>
        <dbReference type="ARBA" id="ARBA00023136"/>
    </source>
</evidence>
<evidence type="ECO:0000256" key="7">
    <source>
        <dbReference type="ARBA" id="ARBA00023176"/>
    </source>
</evidence>
<dbReference type="InterPro" id="IPR045192">
    <property type="entry name" value="AP180-like"/>
</dbReference>
<protein>
    <submittedName>
        <fullName evidence="11">Clathrin assembly protein At2g01600</fullName>
    </submittedName>
</protein>
<dbReference type="InterPro" id="IPR013809">
    <property type="entry name" value="ENTH"/>
</dbReference>
<dbReference type="FunFam" id="1.25.40.90:FF:000005">
    <property type="entry name" value="Clathrin assembly protein AP180"/>
    <property type="match status" value="1"/>
</dbReference>
<organism evidence="10 11">
    <name type="scientific">Vigna radiata var. radiata</name>
    <name type="common">Mung bean</name>
    <name type="synonym">Phaseolus aureus</name>
    <dbReference type="NCBI Taxonomy" id="3916"/>
    <lineage>
        <taxon>Eukaryota</taxon>
        <taxon>Viridiplantae</taxon>
        <taxon>Streptophyta</taxon>
        <taxon>Embryophyta</taxon>
        <taxon>Tracheophyta</taxon>
        <taxon>Spermatophyta</taxon>
        <taxon>Magnoliopsida</taxon>
        <taxon>eudicotyledons</taxon>
        <taxon>Gunneridae</taxon>
        <taxon>Pentapetalae</taxon>
        <taxon>rosids</taxon>
        <taxon>fabids</taxon>
        <taxon>Fabales</taxon>
        <taxon>Fabaceae</taxon>
        <taxon>Papilionoideae</taxon>
        <taxon>50 kb inversion clade</taxon>
        <taxon>NPAAA clade</taxon>
        <taxon>indigoferoid/millettioid clade</taxon>
        <taxon>Phaseoleae</taxon>
        <taxon>Vigna</taxon>
    </lineage>
</organism>
<name>A0A1S3VQ05_VIGRR</name>
<dbReference type="STRING" id="3916.A0A1S3VQ05"/>
<dbReference type="CDD" id="cd03564">
    <property type="entry name" value="ANTH_N"/>
    <property type="match status" value="1"/>
</dbReference>
<dbReference type="GO" id="GO:0005545">
    <property type="term" value="F:1-phosphatidylinositol binding"/>
    <property type="evidence" value="ECO:0007669"/>
    <property type="project" value="InterPro"/>
</dbReference>
<keyword evidence="4" id="KW-0254">Endocytosis</keyword>
<dbReference type="Proteomes" id="UP000087766">
    <property type="component" value="Chromosome 11"/>
</dbReference>
<evidence type="ECO:0000256" key="1">
    <source>
        <dbReference type="ARBA" id="ARBA00004132"/>
    </source>
</evidence>
<proteinExistence type="predicted"/>
<evidence type="ECO:0000256" key="5">
    <source>
        <dbReference type="ARBA" id="ARBA00023034"/>
    </source>
</evidence>
<evidence type="ECO:0000313" key="11">
    <source>
        <dbReference type="RefSeq" id="XP_014520466.1"/>
    </source>
</evidence>
<evidence type="ECO:0000256" key="3">
    <source>
        <dbReference type="ARBA" id="ARBA00004600"/>
    </source>
</evidence>
<dbReference type="PROSITE" id="PS50942">
    <property type="entry name" value="ENTH"/>
    <property type="match status" value="1"/>
</dbReference>
<gene>
    <name evidence="11" type="primary">LOC106777398</name>
</gene>
<dbReference type="GeneID" id="106777398"/>
<dbReference type="SUPFAM" id="SSF48464">
    <property type="entry name" value="ENTH/VHS domain"/>
    <property type="match status" value="1"/>
</dbReference>
<dbReference type="FunFam" id="1.20.58.150:FF:000003">
    <property type="entry name" value="Putative clathrin assembly protein"/>
    <property type="match status" value="1"/>
</dbReference>
<dbReference type="Gene3D" id="1.20.58.150">
    <property type="entry name" value="ANTH domain"/>
    <property type="match status" value="1"/>
</dbReference>
<dbReference type="OrthoDB" id="44015at2759"/>
<dbReference type="GO" id="GO:0032050">
    <property type="term" value="F:clathrin heavy chain binding"/>
    <property type="evidence" value="ECO:0007669"/>
    <property type="project" value="TreeGrafter"/>
</dbReference>
<dbReference type="InterPro" id="IPR048050">
    <property type="entry name" value="ANTH_N_plant"/>
</dbReference>
<feature type="domain" description="ENTH" evidence="9">
    <location>
        <begin position="24"/>
        <end position="161"/>
    </location>
</feature>
<dbReference type="KEGG" id="vra:106777398"/>
<reference evidence="10" key="1">
    <citation type="journal article" date="2014" name="Nat. Commun.">
        <title>Genome sequence of mungbean and insights into evolution within Vigna species.</title>
        <authorList>
            <person name="Kang Y.J."/>
            <person name="Kim S.K."/>
            <person name="Kim M.Y."/>
            <person name="Lestari P."/>
            <person name="Kim K.H."/>
            <person name="Ha B.K."/>
            <person name="Jun T.H."/>
            <person name="Hwang W.J."/>
            <person name="Lee T."/>
            <person name="Lee J."/>
            <person name="Shim S."/>
            <person name="Yoon M.Y."/>
            <person name="Jang Y.E."/>
            <person name="Han K.S."/>
            <person name="Taeprayoon P."/>
            <person name="Yoon N."/>
            <person name="Somta P."/>
            <person name="Tanya P."/>
            <person name="Kim K.S."/>
            <person name="Gwag J.G."/>
            <person name="Moon J.K."/>
            <person name="Lee Y.H."/>
            <person name="Park B.S."/>
            <person name="Bombarely A."/>
            <person name="Doyle J.J."/>
            <person name="Jackson S.A."/>
            <person name="Schafleitner R."/>
            <person name="Srinives P."/>
            <person name="Varshney R.K."/>
            <person name="Lee S.H."/>
        </authorList>
    </citation>
    <scope>NUCLEOTIDE SEQUENCE [LARGE SCALE GENOMIC DNA]</scope>
    <source>
        <strain evidence="10">cv. VC1973A</strain>
    </source>
</reference>
<dbReference type="InterPro" id="IPR008942">
    <property type="entry name" value="ENTH_VHS"/>
</dbReference>
<evidence type="ECO:0000256" key="2">
    <source>
        <dbReference type="ARBA" id="ARBA00004555"/>
    </source>
</evidence>
<dbReference type="InterPro" id="IPR014712">
    <property type="entry name" value="ANTH_dom_sf"/>
</dbReference>
<dbReference type="GO" id="GO:0030136">
    <property type="term" value="C:clathrin-coated vesicle"/>
    <property type="evidence" value="ECO:0007669"/>
    <property type="project" value="UniProtKB-SubCell"/>
</dbReference>
<keyword evidence="5" id="KW-0333">Golgi apparatus</keyword>
<evidence type="ECO:0000256" key="8">
    <source>
        <dbReference type="ARBA" id="ARBA00023329"/>
    </source>
</evidence>
<accession>A0A1S3VQ05</accession>
<dbReference type="AlphaFoldDB" id="A0A1S3VQ05"/>
<dbReference type="PANTHER" id="PTHR22951:SF89">
    <property type="entry name" value="OS05G0549000 PROTEIN"/>
    <property type="match status" value="1"/>
</dbReference>
<dbReference type="GO" id="GO:0006900">
    <property type="term" value="P:vesicle budding from membrane"/>
    <property type="evidence" value="ECO:0007669"/>
    <property type="project" value="TreeGrafter"/>
</dbReference>
<dbReference type="GO" id="GO:0048268">
    <property type="term" value="P:clathrin coat assembly"/>
    <property type="evidence" value="ECO:0007669"/>
    <property type="project" value="InterPro"/>
</dbReference>
<dbReference type="RefSeq" id="XP_014520466.1">
    <property type="nucleotide sequence ID" value="XM_014664980.2"/>
</dbReference>
<evidence type="ECO:0000259" key="9">
    <source>
        <dbReference type="PROSITE" id="PS50942"/>
    </source>
</evidence>
<dbReference type="Gene3D" id="1.25.40.90">
    <property type="match status" value="1"/>
</dbReference>